<dbReference type="GO" id="GO:0050277">
    <property type="term" value="F:sedoheptulokinase activity"/>
    <property type="evidence" value="ECO:0007669"/>
    <property type="project" value="TreeGrafter"/>
</dbReference>
<feature type="non-terminal residue" evidence="5">
    <location>
        <position position="1"/>
    </location>
</feature>
<dbReference type="InterPro" id="IPR043129">
    <property type="entry name" value="ATPase_NBD"/>
</dbReference>
<evidence type="ECO:0000313" key="6">
    <source>
        <dbReference type="Proteomes" id="UP000570288"/>
    </source>
</evidence>
<feature type="transmembrane region" description="Helical" evidence="4">
    <location>
        <begin position="157"/>
        <end position="178"/>
    </location>
</feature>
<evidence type="ECO:0000256" key="1">
    <source>
        <dbReference type="ARBA" id="ARBA00009156"/>
    </source>
</evidence>
<keyword evidence="4" id="KW-1133">Transmembrane helix</keyword>
<accession>A0A7L2QPS8</accession>
<dbReference type="Proteomes" id="UP000570288">
    <property type="component" value="Unassembled WGS sequence"/>
</dbReference>
<reference evidence="5 6" key="1">
    <citation type="submission" date="2019-09" db="EMBL/GenBank/DDBJ databases">
        <title>Bird 10,000 Genomes (B10K) Project - Family phase.</title>
        <authorList>
            <person name="Zhang G."/>
        </authorList>
    </citation>
    <scope>NUCLEOTIDE SEQUENCE [LARGE SCALE GENOMIC DNA]</scope>
    <source>
        <strain evidence="5">B10K-DU-002-81</strain>
    </source>
</reference>
<proteinExistence type="inferred from homology"/>
<gene>
    <name evidence="5" type="primary">Shpk</name>
    <name evidence="5" type="ORF">OXYMAD_R04620</name>
</gene>
<dbReference type="GO" id="GO:0006071">
    <property type="term" value="P:glycerol metabolic process"/>
    <property type="evidence" value="ECO:0007669"/>
    <property type="project" value="TreeGrafter"/>
</dbReference>
<organism evidence="5 6">
    <name type="scientific">Oxylabes madagascariensis</name>
    <name type="common">white-throated Oxylabes</name>
    <dbReference type="NCBI Taxonomy" id="98144"/>
    <lineage>
        <taxon>Eukaryota</taxon>
        <taxon>Metazoa</taxon>
        <taxon>Chordata</taxon>
        <taxon>Craniata</taxon>
        <taxon>Vertebrata</taxon>
        <taxon>Euteleostomi</taxon>
        <taxon>Archelosauria</taxon>
        <taxon>Archosauria</taxon>
        <taxon>Dinosauria</taxon>
        <taxon>Saurischia</taxon>
        <taxon>Theropoda</taxon>
        <taxon>Coelurosauria</taxon>
        <taxon>Aves</taxon>
        <taxon>Neognathae</taxon>
        <taxon>Neoaves</taxon>
        <taxon>Telluraves</taxon>
        <taxon>Australaves</taxon>
        <taxon>Passeriformes</taxon>
        <taxon>Sylvioidea</taxon>
        <taxon>Timaliidae</taxon>
        <taxon>Oxylabes</taxon>
    </lineage>
</organism>
<dbReference type="PANTHER" id="PTHR10196">
    <property type="entry name" value="SUGAR KINASE"/>
    <property type="match status" value="1"/>
</dbReference>
<comment type="caution">
    <text evidence="5">The sequence shown here is derived from an EMBL/GenBank/DDBJ whole genome shotgun (WGS) entry which is preliminary data.</text>
</comment>
<protein>
    <submittedName>
        <fullName evidence="5">SHPK Sedoheptulokinase</fullName>
    </submittedName>
</protein>
<sequence length="242" mass="26312">GCKWSESGTGPAFEAAQVSRLVTWQDGRCSPTFLASLPLPQSHVSLATGFGCATVYWYLKNSPDFLKAYDAAGTIQDYVVAMLCDLQKPLMSVQNAASWGYFNCRNKSWNTDIDLSVIPSCSLPSCGGVGWTSAATVIFSSRYERVTEICILLTELLLIKTLIIFFFPFFWCVLVLNISTSAQLTISMPLGFQPPEAPDPSSAVTYFPYFNGDYLAVAASLNGGNVLATFVGMVAQWAQELG</sequence>
<evidence type="ECO:0000256" key="4">
    <source>
        <dbReference type="SAM" id="Phobius"/>
    </source>
</evidence>
<evidence type="ECO:0000256" key="3">
    <source>
        <dbReference type="ARBA" id="ARBA00022777"/>
    </source>
</evidence>
<dbReference type="GO" id="GO:0005829">
    <property type="term" value="C:cytosol"/>
    <property type="evidence" value="ECO:0007669"/>
    <property type="project" value="TreeGrafter"/>
</dbReference>
<dbReference type="OrthoDB" id="10264182at2759"/>
<evidence type="ECO:0000313" key="5">
    <source>
        <dbReference type="EMBL" id="NXR98262.1"/>
    </source>
</evidence>
<keyword evidence="4" id="KW-0812">Transmembrane</keyword>
<evidence type="ECO:0000256" key="2">
    <source>
        <dbReference type="ARBA" id="ARBA00022679"/>
    </source>
</evidence>
<dbReference type="Gene3D" id="3.30.420.40">
    <property type="match status" value="1"/>
</dbReference>
<dbReference type="SUPFAM" id="SSF53067">
    <property type="entry name" value="Actin-like ATPase domain"/>
    <property type="match status" value="1"/>
</dbReference>
<keyword evidence="2" id="KW-0808">Transferase</keyword>
<keyword evidence="4" id="KW-0472">Membrane</keyword>
<dbReference type="PANTHER" id="PTHR10196:SF67">
    <property type="entry name" value="SEDOHEPTULOKINASE"/>
    <property type="match status" value="1"/>
</dbReference>
<dbReference type="GO" id="GO:0071222">
    <property type="term" value="P:cellular response to lipopolysaccharide"/>
    <property type="evidence" value="ECO:0007669"/>
    <property type="project" value="TreeGrafter"/>
</dbReference>
<name>A0A7L2QPS8_9PASS</name>
<dbReference type="AlphaFoldDB" id="A0A7L2QPS8"/>
<feature type="non-terminal residue" evidence="5">
    <location>
        <position position="242"/>
    </location>
</feature>
<keyword evidence="6" id="KW-1185">Reference proteome</keyword>
<comment type="similarity">
    <text evidence="1">Belongs to the FGGY kinase family.</text>
</comment>
<dbReference type="EMBL" id="VYZR01021957">
    <property type="protein sequence ID" value="NXR98262.1"/>
    <property type="molecule type" value="Genomic_DNA"/>
</dbReference>
<keyword evidence="3 5" id="KW-0418">Kinase</keyword>